<reference evidence="2" key="1">
    <citation type="submission" date="2018-02" db="EMBL/GenBank/DDBJ databases">
        <title>Rhizophora mucronata_Transcriptome.</title>
        <authorList>
            <person name="Meera S.P."/>
            <person name="Sreeshan A."/>
            <person name="Augustine A."/>
        </authorList>
    </citation>
    <scope>NUCLEOTIDE SEQUENCE</scope>
    <source>
        <tissue evidence="2">Leaf</tissue>
    </source>
</reference>
<sequence>MAFTYMWLGHWSAYSLFGRILLLELLIIKKRLIM</sequence>
<feature type="transmembrane region" description="Helical" evidence="1">
    <location>
        <begin position="6"/>
        <end position="28"/>
    </location>
</feature>
<dbReference type="AlphaFoldDB" id="A0A2P2N262"/>
<name>A0A2P2N262_RHIMU</name>
<proteinExistence type="predicted"/>
<dbReference type="EMBL" id="GGEC01056080">
    <property type="protein sequence ID" value="MBX36564.1"/>
    <property type="molecule type" value="Transcribed_RNA"/>
</dbReference>
<evidence type="ECO:0000256" key="1">
    <source>
        <dbReference type="SAM" id="Phobius"/>
    </source>
</evidence>
<keyword evidence="1" id="KW-1133">Transmembrane helix</keyword>
<organism evidence="2">
    <name type="scientific">Rhizophora mucronata</name>
    <name type="common">Asiatic mangrove</name>
    <dbReference type="NCBI Taxonomy" id="61149"/>
    <lineage>
        <taxon>Eukaryota</taxon>
        <taxon>Viridiplantae</taxon>
        <taxon>Streptophyta</taxon>
        <taxon>Embryophyta</taxon>
        <taxon>Tracheophyta</taxon>
        <taxon>Spermatophyta</taxon>
        <taxon>Magnoliopsida</taxon>
        <taxon>eudicotyledons</taxon>
        <taxon>Gunneridae</taxon>
        <taxon>Pentapetalae</taxon>
        <taxon>rosids</taxon>
        <taxon>fabids</taxon>
        <taxon>Malpighiales</taxon>
        <taxon>Rhizophoraceae</taxon>
        <taxon>Rhizophora</taxon>
    </lineage>
</organism>
<evidence type="ECO:0000313" key="2">
    <source>
        <dbReference type="EMBL" id="MBX36564.1"/>
    </source>
</evidence>
<protein>
    <submittedName>
        <fullName evidence="2">Uncharacterized protein</fullName>
    </submittedName>
</protein>
<keyword evidence="1" id="KW-0812">Transmembrane</keyword>
<accession>A0A2P2N262</accession>
<keyword evidence="1" id="KW-0472">Membrane</keyword>